<keyword evidence="2" id="KW-1185">Reference proteome</keyword>
<organism evidence="1 2">
    <name type="scientific">Tuber melanosporum (strain Mel28)</name>
    <name type="common">Perigord black truffle</name>
    <dbReference type="NCBI Taxonomy" id="656061"/>
    <lineage>
        <taxon>Eukaryota</taxon>
        <taxon>Fungi</taxon>
        <taxon>Dikarya</taxon>
        <taxon>Ascomycota</taxon>
        <taxon>Pezizomycotina</taxon>
        <taxon>Pezizomycetes</taxon>
        <taxon>Pezizales</taxon>
        <taxon>Tuberaceae</taxon>
        <taxon>Tuber</taxon>
    </lineage>
</organism>
<evidence type="ECO:0000313" key="2">
    <source>
        <dbReference type="Proteomes" id="UP000006911"/>
    </source>
</evidence>
<accession>D5GD66</accession>
<dbReference type="RefSeq" id="XP_002838268.1">
    <property type="nucleotide sequence ID" value="XM_002838222.1"/>
</dbReference>
<dbReference type="HOGENOM" id="CLU_1751029_0_0_1"/>
<dbReference type="AlphaFoldDB" id="D5GD66"/>
<dbReference type="EMBL" id="FN430142">
    <property type="protein sequence ID" value="CAZ82459.1"/>
    <property type="molecule type" value="Genomic_DNA"/>
</dbReference>
<dbReference type="GeneID" id="9183923"/>
<evidence type="ECO:0000313" key="1">
    <source>
        <dbReference type="EMBL" id="CAZ82459.1"/>
    </source>
</evidence>
<protein>
    <submittedName>
        <fullName evidence="1">(Perigord truffle) hypothetical protein</fullName>
    </submittedName>
</protein>
<dbReference type="KEGG" id="tml:GSTUM_00006063001"/>
<gene>
    <name evidence="1" type="ORF">GSTUM_00006063001</name>
</gene>
<reference evidence="1 2" key="1">
    <citation type="journal article" date="2010" name="Nature">
        <title>Perigord black truffle genome uncovers evolutionary origins and mechanisms of symbiosis.</title>
        <authorList>
            <person name="Martin F."/>
            <person name="Kohler A."/>
            <person name="Murat C."/>
            <person name="Balestrini R."/>
            <person name="Coutinho P.M."/>
            <person name="Jaillon O."/>
            <person name="Montanini B."/>
            <person name="Morin E."/>
            <person name="Noel B."/>
            <person name="Percudani R."/>
            <person name="Porcel B."/>
            <person name="Rubini A."/>
            <person name="Amicucci A."/>
            <person name="Amselem J."/>
            <person name="Anthouard V."/>
            <person name="Arcioni S."/>
            <person name="Artiguenave F."/>
            <person name="Aury J.M."/>
            <person name="Ballario P."/>
            <person name="Bolchi A."/>
            <person name="Brenna A."/>
            <person name="Brun A."/>
            <person name="Buee M."/>
            <person name="Cantarel B."/>
            <person name="Chevalier G."/>
            <person name="Couloux A."/>
            <person name="Da Silva C."/>
            <person name="Denoeud F."/>
            <person name="Duplessis S."/>
            <person name="Ghignone S."/>
            <person name="Hilselberger B."/>
            <person name="Iotti M."/>
            <person name="Marcais B."/>
            <person name="Mello A."/>
            <person name="Miranda M."/>
            <person name="Pacioni G."/>
            <person name="Quesneville H."/>
            <person name="Riccioni C."/>
            <person name="Ruotolo R."/>
            <person name="Splivallo R."/>
            <person name="Stocchi V."/>
            <person name="Tisserant E."/>
            <person name="Viscomi A.R."/>
            <person name="Zambonelli A."/>
            <person name="Zampieri E."/>
            <person name="Henrissat B."/>
            <person name="Lebrun M.H."/>
            <person name="Paolocci F."/>
            <person name="Bonfante P."/>
            <person name="Ottonello S."/>
            <person name="Wincker P."/>
        </authorList>
    </citation>
    <scope>NUCLEOTIDE SEQUENCE [LARGE SCALE GENOMIC DNA]</scope>
    <source>
        <strain evidence="1 2">Mel28</strain>
    </source>
</reference>
<proteinExistence type="predicted"/>
<dbReference type="Proteomes" id="UP000006911">
    <property type="component" value="Unassembled WGS sequence"/>
</dbReference>
<sequence length="149" mass="16111">MAGEPYGTPFFIPNGLDTPVNPFHLKPTLESSYTSDVPPLLEPRYPSWHLGHAPLSSHAIGGYPKRVVGIGQERAPQEMAAEPVKELIDITTKPIRKSIPPGNTPGIGRRPTSHEAVFTRPGAATHQDDGLLVGGRALRDEIVALRVEL</sequence>
<name>D5GD66_TUBMM</name>
<dbReference type="InParanoid" id="D5GD66"/>